<name>A0AAD9JXY6_9ANNE</name>
<dbReference type="InterPro" id="IPR038892">
    <property type="entry name" value="SMCHD1"/>
</dbReference>
<evidence type="ECO:0000313" key="2">
    <source>
        <dbReference type="EMBL" id="KAK2161412.1"/>
    </source>
</evidence>
<protein>
    <recommendedName>
        <fullName evidence="1">SMCHD1 ribosomal S5 domain-containing protein</fullName>
    </recommendedName>
</protein>
<gene>
    <name evidence="2" type="ORF">LSH36_117g05089</name>
</gene>
<sequence length="581" mass="67633">MASGSSRRSSLIERASAVSHVLYISDVRQEICREETLPFDDNLTFEQFKEGVCKLFLLGEEDKYVLTTTYREEITSETFGSLEPGDTLYLLNDKEQELKTQTKEKVNFLPHYDTIVKGGMYEYYASEGQNPLSYAFAELIDNALAATNENPGSRNIEIRMMITKQRGVPDVHELSISREQFEKKEQNREEIYSGFIRNRKIADASHVPMEEETLRNIIAEEKGKESFTVVMIQGINPDHLPYLKVRFKDWTRQLSHIYHYYIHGPNGNVDTEKIGQDKSAFNAVDIMPDDWFTKINIKVKMFTKANKEPVSINLRDICHDTQTNFIRSAASTFEFKAIVEGTGVAEGVLRYHPFLYDRETYPMDHHDIRVEIDPEDDHDYTVNDTRPARGRRPIFECYWNGRLIPYTTVNEFHWCSVPKKHKGVPLDCYNRISGVIWTNDKFQVSTNKLTFIDLEGKLSDKQTVFCRITGKSGSHPWERTEKRTDIYKEFTNWLKECHENLDKQIKFSDFKGRHTRPELPKSRQTPWALYSKIEWDGKLYGEGTIEPHCLYGDLKVVPLSKLDRSANDRIIKKYLEDEEGK</sequence>
<dbReference type="Proteomes" id="UP001208570">
    <property type="component" value="Unassembled WGS sequence"/>
</dbReference>
<evidence type="ECO:0000259" key="1">
    <source>
        <dbReference type="Pfam" id="PF22899"/>
    </source>
</evidence>
<dbReference type="PANTHER" id="PTHR22640:SF2">
    <property type="entry name" value="STRUCTURAL MAINTENANCE OF CHROMOSOMES FLEXIBLE HINGE DOMAIN-CONTAINING PROTEIN 1"/>
    <property type="match status" value="1"/>
</dbReference>
<dbReference type="GO" id="GO:0006302">
    <property type="term" value="P:double-strand break repair"/>
    <property type="evidence" value="ECO:0007669"/>
    <property type="project" value="InterPro"/>
</dbReference>
<proteinExistence type="predicted"/>
<dbReference type="AlphaFoldDB" id="A0AAD9JXY6"/>
<organism evidence="2 3">
    <name type="scientific">Paralvinella palmiformis</name>
    <dbReference type="NCBI Taxonomy" id="53620"/>
    <lineage>
        <taxon>Eukaryota</taxon>
        <taxon>Metazoa</taxon>
        <taxon>Spiralia</taxon>
        <taxon>Lophotrochozoa</taxon>
        <taxon>Annelida</taxon>
        <taxon>Polychaeta</taxon>
        <taxon>Sedentaria</taxon>
        <taxon>Canalipalpata</taxon>
        <taxon>Terebellida</taxon>
        <taxon>Terebelliformia</taxon>
        <taxon>Alvinellidae</taxon>
        <taxon>Paralvinella</taxon>
    </lineage>
</organism>
<dbReference type="Pfam" id="PF22899">
    <property type="entry name" value="SMCHD1_S5"/>
    <property type="match status" value="1"/>
</dbReference>
<evidence type="ECO:0000313" key="3">
    <source>
        <dbReference type="Proteomes" id="UP001208570"/>
    </source>
</evidence>
<dbReference type="InterPro" id="IPR055109">
    <property type="entry name" value="SMCHD1_S5"/>
</dbReference>
<dbReference type="PANTHER" id="PTHR22640">
    <property type="entry name" value="STRUCTURAL MAINTENANCE OF CHROMOSOMES FLEXIBLE HINGE DOMAIN-CONTAINING PROTEIN 1"/>
    <property type="match status" value="1"/>
</dbReference>
<dbReference type="EMBL" id="JAODUP010000117">
    <property type="protein sequence ID" value="KAK2161412.1"/>
    <property type="molecule type" value="Genomic_DNA"/>
</dbReference>
<comment type="caution">
    <text evidence="2">The sequence shown here is derived from an EMBL/GenBank/DDBJ whole genome shotgun (WGS) entry which is preliminary data.</text>
</comment>
<reference evidence="2" key="1">
    <citation type="journal article" date="2023" name="Mol. Biol. Evol.">
        <title>Third-Generation Sequencing Reveals the Adaptive Role of the Epigenome in Three Deep-Sea Polychaetes.</title>
        <authorList>
            <person name="Perez M."/>
            <person name="Aroh O."/>
            <person name="Sun Y."/>
            <person name="Lan Y."/>
            <person name="Juniper S.K."/>
            <person name="Young C.R."/>
            <person name="Angers B."/>
            <person name="Qian P.Y."/>
        </authorList>
    </citation>
    <scope>NUCLEOTIDE SEQUENCE</scope>
    <source>
        <strain evidence="2">P08H-3</strain>
    </source>
</reference>
<accession>A0AAD9JXY6</accession>
<feature type="domain" description="SMCHD1 ribosomal S5" evidence="1">
    <location>
        <begin position="320"/>
        <end position="500"/>
    </location>
</feature>
<keyword evidence="3" id="KW-1185">Reference proteome</keyword>